<dbReference type="GO" id="GO:0055038">
    <property type="term" value="C:recycling endosome membrane"/>
    <property type="evidence" value="ECO:0007669"/>
    <property type="project" value="UniProtKB-SubCell"/>
</dbReference>
<keyword evidence="4 13" id="KW-0813">Transport</keyword>
<feature type="region of interest" description="Disordered" evidence="14">
    <location>
        <begin position="496"/>
        <end position="552"/>
    </location>
</feature>
<feature type="transmembrane region" description="Helical" evidence="15">
    <location>
        <begin position="187"/>
        <end position="211"/>
    </location>
</feature>
<evidence type="ECO:0000256" key="2">
    <source>
        <dbReference type="ARBA" id="ARBA00004651"/>
    </source>
</evidence>
<evidence type="ECO:0000256" key="6">
    <source>
        <dbReference type="ARBA" id="ARBA00022692"/>
    </source>
</evidence>
<feature type="compositionally biased region" description="Acidic residues" evidence="14">
    <location>
        <begin position="508"/>
        <end position="517"/>
    </location>
</feature>
<evidence type="ECO:0000256" key="1">
    <source>
        <dbReference type="ARBA" id="ARBA00004195"/>
    </source>
</evidence>
<keyword evidence="8 15" id="KW-1133">Transmembrane helix</keyword>
<keyword evidence="10 13" id="KW-0406">Ion transport</keyword>
<evidence type="ECO:0000256" key="12">
    <source>
        <dbReference type="ARBA" id="ARBA00023201"/>
    </source>
</evidence>
<dbReference type="Gene3D" id="6.10.140.1330">
    <property type="match status" value="1"/>
</dbReference>
<comment type="similarity">
    <text evidence="3 13">Belongs to the monovalent cation:proton antiporter 1 (CPA1) transporter (TC 2.A.36) family.</text>
</comment>
<evidence type="ECO:0000259" key="16">
    <source>
        <dbReference type="Pfam" id="PF00999"/>
    </source>
</evidence>
<name>A0A0A1X9D1_ZEUCU</name>
<keyword evidence="12 13" id="KW-0739">Sodium transport</keyword>
<evidence type="ECO:0000256" key="5">
    <source>
        <dbReference type="ARBA" id="ARBA00022475"/>
    </source>
</evidence>
<reference evidence="18" key="2">
    <citation type="journal article" date="2015" name="Gigascience">
        <title>Reconstructing a comprehensive transcriptome assembly of a white-pupal translocated strain of the pest fruit fly Bactrocera cucurbitae.</title>
        <authorList>
            <person name="Sim S.B."/>
            <person name="Calla B."/>
            <person name="Hall B."/>
            <person name="DeRego T."/>
            <person name="Geib S.M."/>
        </authorList>
    </citation>
    <scope>NUCLEOTIDE SEQUENCE</scope>
</reference>
<evidence type="ECO:0000256" key="8">
    <source>
        <dbReference type="ARBA" id="ARBA00022989"/>
    </source>
</evidence>
<feature type="transmembrane region" description="Helical" evidence="15">
    <location>
        <begin position="375"/>
        <end position="397"/>
    </location>
</feature>
<sequence>MKFPGKLTPNTTDKEPIPNKTYAYVFRGIVYDVDENEIDLKATFDPEIFFNIILPPIIFHAGYSLKKKYFFRNLGAILMFAILGTTLSSFLIGAIMYGCVKLMPEYLSSSFTFLDTLYFGALISPTDPLTILAIFHDLHVDVNLYALVFGESVLNDAVAIVLSGAIQNYGEHYSSTGGFETNAFFRSLSDFFCIFMLSLLIGATMGCFTALLTKFTRVREFPLLESALFVLMSYSTFLIAEASELTGVVAVLFCGICQAHYTYNNLSENSRTRTKEIFELLNFLAENFIFSYIGVSMFTFPKHHFDAVFIITGFVTAAIGRAVNIYPLSWLLNLNRKPKISSNFQHMLFFAGLRGAMSFALAIRNTVSEARQTMLTATSLIVIFTVVIQGGASNFLLNWLKIPVGVDEETEQLNNYRVRSDVDVDVEGAGGLGDAGTQTAMNVKRNEKAFLARIWGNFDTKYMKPLLTHSRPTLLETLPVCCNPVARLLTTTEQLTQDGGGLRRSDSDSDICIDDENFGASSTNGNGAAGGGGSGGSGGSSGMGPRRNSINRVSIRFVADDRSLFASYKNRD</sequence>
<dbReference type="Pfam" id="PF00999">
    <property type="entry name" value="Na_H_Exchanger"/>
    <property type="match status" value="1"/>
</dbReference>
<dbReference type="PANTHER" id="PTHR10110">
    <property type="entry name" value="SODIUM/HYDROGEN EXCHANGER"/>
    <property type="match status" value="1"/>
</dbReference>
<dbReference type="PRINTS" id="PR01088">
    <property type="entry name" value="NAHEXCHNGR6"/>
</dbReference>
<evidence type="ECO:0000313" key="17">
    <source>
        <dbReference type="EMBL" id="JAD01742.1"/>
    </source>
</evidence>
<evidence type="ECO:0000256" key="11">
    <source>
        <dbReference type="ARBA" id="ARBA00023136"/>
    </source>
</evidence>
<dbReference type="EMBL" id="GBXI01006982">
    <property type="protein sequence ID" value="JAD07310.1"/>
    <property type="molecule type" value="Transcribed_RNA"/>
</dbReference>
<keyword evidence="9" id="KW-0915">Sodium</keyword>
<accession>A0A0A1X9D1</accession>
<feature type="transmembrane region" description="Helical" evidence="15">
    <location>
        <begin position="283"/>
        <end position="301"/>
    </location>
</feature>
<keyword evidence="6 13" id="KW-0812">Transmembrane</keyword>
<dbReference type="GO" id="GO:0015385">
    <property type="term" value="F:sodium:proton antiporter activity"/>
    <property type="evidence" value="ECO:0007669"/>
    <property type="project" value="InterPro"/>
</dbReference>
<dbReference type="InterPro" id="IPR004709">
    <property type="entry name" value="NaH_exchanger"/>
</dbReference>
<dbReference type="GO" id="GO:0051453">
    <property type="term" value="P:regulation of intracellular pH"/>
    <property type="evidence" value="ECO:0007669"/>
    <property type="project" value="TreeGrafter"/>
</dbReference>
<evidence type="ECO:0000256" key="15">
    <source>
        <dbReference type="SAM" id="Phobius"/>
    </source>
</evidence>
<feature type="domain" description="Cation/H+ exchanger transmembrane" evidence="16">
    <location>
        <begin position="36"/>
        <end position="399"/>
    </location>
</feature>
<dbReference type="InterPro" id="IPR002090">
    <property type="entry name" value="NHE-6/7/9"/>
</dbReference>
<evidence type="ECO:0000256" key="14">
    <source>
        <dbReference type="SAM" id="MobiDB-lite"/>
    </source>
</evidence>
<dbReference type="GO" id="GO:0098719">
    <property type="term" value="P:sodium ion import across plasma membrane"/>
    <property type="evidence" value="ECO:0007669"/>
    <property type="project" value="TreeGrafter"/>
</dbReference>
<feature type="transmembrane region" description="Helical" evidence="15">
    <location>
        <begin position="307"/>
        <end position="332"/>
    </location>
</feature>
<feature type="transmembrane region" description="Helical" evidence="15">
    <location>
        <begin position="344"/>
        <end position="363"/>
    </location>
</feature>
<dbReference type="AlphaFoldDB" id="A0A0A1X9D1"/>
<feature type="compositionally biased region" description="Gly residues" evidence="14">
    <location>
        <begin position="527"/>
        <end position="542"/>
    </location>
</feature>
<evidence type="ECO:0000256" key="13">
    <source>
        <dbReference type="RuleBase" id="RU003722"/>
    </source>
</evidence>
<evidence type="ECO:0000256" key="9">
    <source>
        <dbReference type="ARBA" id="ARBA00023053"/>
    </source>
</evidence>
<dbReference type="InterPro" id="IPR006153">
    <property type="entry name" value="Cation/H_exchanger_TM"/>
</dbReference>
<evidence type="ECO:0000256" key="7">
    <source>
        <dbReference type="ARBA" id="ARBA00022753"/>
    </source>
</evidence>
<dbReference type="PANTHER" id="PTHR10110:SF187">
    <property type="entry name" value="SODIUM_HYDROGEN EXCHANGER"/>
    <property type="match status" value="1"/>
</dbReference>
<evidence type="ECO:0000256" key="3">
    <source>
        <dbReference type="ARBA" id="ARBA00007367"/>
    </source>
</evidence>
<dbReference type="GO" id="GO:0005886">
    <property type="term" value="C:plasma membrane"/>
    <property type="evidence" value="ECO:0007669"/>
    <property type="project" value="UniProtKB-SubCell"/>
</dbReference>
<dbReference type="NCBIfam" id="TIGR00840">
    <property type="entry name" value="b_cpa1"/>
    <property type="match status" value="1"/>
</dbReference>
<keyword evidence="5" id="KW-1003">Cell membrane</keyword>
<feature type="transmembrane region" description="Helical" evidence="15">
    <location>
        <begin position="117"/>
        <end position="135"/>
    </location>
</feature>
<keyword evidence="7" id="KW-0967">Endosome</keyword>
<dbReference type="EMBL" id="GBXI01012550">
    <property type="protein sequence ID" value="JAD01742.1"/>
    <property type="molecule type" value="Transcribed_RNA"/>
</dbReference>
<gene>
    <name evidence="18" type="primary">Slc9a7_2</name>
    <name evidence="17" type="synonym">Slc9a7_1</name>
    <name evidence="17" type="ORF">g.19918</name>
    <name evidence="18" type="ORF">g.19924</name>
</gene>
<dbReference type="PRINTS" id="PR01084">
    <property type="entry name" value="NAHEXCHNGR"/>
</dbReference>
<evidence type="ECO:0000256" key="4">
    <source>
        <dbReference type="ARBA" id="ARBA00022448"/>
    </source>
</evidence>
<keyword evidence="11 15" id="KW-0472">Membrane</keyword>
<dbReference type="GO" id="GO:0015386">
    <property type="term" value="F:potassium:proton antiporter activity"/>
    <property type="evidence" value="ECO:0007669"/>
    <property type="project" value="TreeGrafter"/>
</dbReference>
<proteinExistence type="inferred from homology"/>
<organism evidence="18">
    <name type="scientific">Zeugodacus cucurbitae</name>
    <name type="common">Melon fruit fly</name>
    <name type="synonym">Bactrocera cucurbitae</name>
    <dbReference type="NCBI Taxonomy" id="28588"/>
    <lineage>
        <taxon>Eukaryota</taxon>
        <taxon>Metazoa</taxon>
        <taxon>Ecdysozoa</taxon>
        <taxon>Arthropoda</taxon>
        <taxon>Hexapoda</taxon>
        <taxon>Insecta</taxon>
        <taxon>Pterygota</taxon>
        <taxon>Neoptera</taxon>
        <taxon>Endopterygota</taxon>
        <taxon>Diptera</taxon>
        <taxon>Brachycera</taxon>
        <taxon>Muscomorpha</taxon>
        <taxon>Tephritoidea</taxon>
        <taxon>Tephritidae</taxon>
        <taxon>Zeugodacus</taxon>
        <taxon>Zeugodacus</taxon>
    </lineage>
</organism>
<feature type="transmembrane region" description="Helical" evidence="15">
    <location>
        <begin position="246"/>
        <end position="263"/>
    </location>
</feature>
<evidence type="ECO:0000256" key="10">
    <source>
        <dbReference type="ARBA" id="ARBA00023065"/>
    </source>
</evidence>
<dbReference type="InterPro" id="IPR018422">
    <property type="entry name" value="Cation/H_exchanger_CPA1"/>
</dbReference>
<reference evidence="18" key="1">
    <citation type="submission" date="2014-11" db="EMBL/GenBank/DDBJ databases">
        <authorList>
            <person name="Geib S."/>
        </authorList>
    </citation>
    <scope>NUCLEOTIDE SEQUENCE</scope>
</reference>
<protein>
    <recommendedName>
        <fullName evidence="13">Sodium/hydrogen exchanger</fullName>
    </recommendedName>
</protein>
<evidence type="ECO:0000313" key="18">
    <source>
        <dbReference type="EMBL" id="JAD07310.1"/>
    </source>
</evidence>
<comment type="subcellular location">
    <subcellularLocation>
        <location evidence="2">Cell membrane</location>
        <topology evidence="2">Multi-pass membrane protein</topology>
    </subcellularLocation>
    <subcellularLocation>
        <location evidence="1">Recycling endosome membrane</location>
        <topology evidence="1">Multi-pass membrane protein</topology>
    </subcellularLocation>
</comment>
<feature type="transmembrane region" description="Helical" evidence="15">
    <location>
        <begin position="77"/>
        <end position="97"/>
    </location>
</feature>
<keyword evidence="13" id="KW-0050">Antiport</keyword>